<reference evidence="6 7" key="1">
    <citation type="submission" date="2014-02" db="EMBL/GenBank/DDBJ databases">
        <title>Transposable element dynamics among asymbiotic and ectomycorrhizal Amanita fungi.</title>
        <authorList>
            <consortium name="DOE Joint Genome Institute"/>
            <person name="Hess J."/>
            <person name="Skrede I."/>
            <person name="Wolfe B."/>
            <person name="LaButti K."/>
            <person name="Ohm R.A."/>
            <person name="Grigoriev I.V."/>
            <person name="Pringle A."/>
        </authorList>
    </citation>
    <scope>NUCLEOTIDE SEQUENCE [LARGE SCALE GENOMIC DNA]</scope>
    <source>
        <strain evidence="6 7">SKay4041</strain>
    </source>
</reference>
<feature type="region of interest" description="Disordered" evidence="5">
    <location>
        <begin position="61"/>
        <end position="86"/>
    </location>
</feature>
<evidence type="ECO:0000256" key="2">
    <source>
        <dbReference type="ARBA" id="ARBA00022980"/>
    </source>
</evidence>
<dbReference type="PRINTS" id="PR00974">
    <property type="entry name" value="RIBOSOMALS18"/>
</dbReference>
<keyword evidence="2" id="KW-0689">Ribosomal protein</keyword>
<dbReference type="Pfam" id="PF01084">
    <property type="entry name" value="Ribosomal_S18"/>
    <property type="match status" value="1"/>
</dbReference>
<proteinExistence type="inferred from homology"/>
<dbReference type="EMBL" id="KZ301988">
    <property type="protein sequence ID" value="PFH51405.1"/>
    <property type="molecule type" value="Genomic_DNA"/>
</dbReference>
<organism evidence="6 7">
    <name type="scientific">Amanita thiersii Skay4041</name>
    <dbReference type="NCBI Taxonomy" id="703135"/>
    <lineage>
        <taxon>Eukaryota</taxon>
        <taxon>Fungi</taxon>
        <taxon>Dikarya</taxon>
        <taxon>Basidiomycota</taxon>
        <taxon>Agaricomycotina</taxon>
        <taxon>Agaricomycetes</taxon>
        <taxon>Agaricomycetidae</taxon>
        <taxon>Agaricales</taxon>
        <taxon>Pluteineae</taxon>
        <taxon>Amanitaceae</taxon>
        <taxon>Amanita</taxon>
    </lineage>
</organism>
<evidence type="ECO:0000256" key="1">
    <source>
        <dbReference type="ARBA" id="ARBA00005589"/>
    </source>
</evidence>
<dbReference type="GO" id="GO:0032543">
    <property type="term" value="P:mitochondrial translation"/>
    <property type="evidence" value="ECO:0007669"/>
    <property type="project" value="TreeGrafter"/>
</dbReference>
<dbReference type="OrthoDB" id="21463at2759"/>
<dbReference type="GO" id="GO:0003735">
    <property type="term" value="F:structural constituent of ribosome"/>
    <property type="evidence" value="ECO:0007669"/>
    <property type="project" value="InterPro"/>
</dbReference>
<comment type="similarity">
    <text evidence="1">Belongs to the bacterial ribosomal protein bS18 family.</text>
</comment>
<accession>A0A2A9NKA8</accession>
<dbReference type="PANTHER" id="PTHR13479:SF40">
    <property type="entry name" value="SMALL RIBOSOMAL SUBUNIT PROTEIN BS18M"/>
    <property type="match status" value="1"/>
</dbReference>
<evidence type="ECO:0000256" key="4">
    <source>
        <dbReference type="ARBA" id="ARBA00035264"/>
    </source>
</evidence>
<keyword evidence="7" id="KW-1185">Reference proteome</keyword>
<dbReference type="STRING" id="703135.A0A2A9NKA8"/>
<dbReference type="AlphaFoldDB" id="A0A2A9NKA8"/>
<dbReference type="GO" id="GO:0005763">
    <property type="term" value="C:mitochondrial small ribosomal subunit"/>
    <property type="evidence" value="ECO:0007669"/>
    <property type="project" value="TreeGrafter"/>
</dbReference>
<evidence type="ECO:0000256" key="3">
    <source>
        <dbReference type="ARBA" id="ARBA00023274"/>
    </source>
</evidence>
<sequence length="163" mass="18421">MLNTLQNPLRLLSRRTPSFSCYSTIPSPPLRISTSNNSRRVASGTWKPFIAHNFIRPHDLSYKSRRALPPPPRKRPEVGPPSSKARHSDVFHQFKLDPLSQSMNPHIIGDFVSEMGKIYGRSITGLSTRTQRRLGKAIRRAKMMGIIPALSAPQFVGTIRRRP</sequence>
<evidence type="ECO:0000313" key="6">
    <source>
        <dbReference type="EMBL" id="PFH51405.1"/>
    </source>
</evidence>
<dbReference type="SUPFAM" id="SSF46911">
    <property type="entry name" value="Ribosomal protein S18"/>
    <property type="match status" value="1"/>
</dbReference>
<dbReference type="GO" id="GO:0070181">
    <property type="term" value="F:small ribosomal subunit rRNA binding"/>
    <property type="evidence" value="ECO:0007669"/>
    <property type="project" value="TreeGrafter"/>
</dbReference>
<dbReference type="InterPro" id="IPR036870">
    <property type="entry name" value="Ribosomal_bS18_sf"/>
</dbReference>
<dbReference type="PANTHER" id="PTHR13479">
    <property type="entry name" value="30S RIBOSOMAL PROTEIN S18"/>
    <property type="match status" value="1"/>
</dbReference>
<gene>
    <name evidence="6" type="ORF">AMATHDRAFT_3064</name>
</gene>
<dbReference type="InterPro" id="IPR001648">
    <property type="entry name" value="Ribosomal_bS18"/>
</dbReference>
<dbReference type="Gene3D" id="4.10.640.10">
    <property type="entry name" value="Ribosomal protein S18"/>
    <property type="match status" value="1"/>
</dbReference>
<evidence type="ECO:0000313" key="7">
    <source>
        <dbReference type="Proteomes" id="UP000242287"/>
    </source>
</evidence>
<evidence type="ECO:0000256" key="5">
    <source>
        <dbReference type="SAM" id="MobiDB-lite"/>
    </source>
</evidence>
<keyword evidence="3" id="KW-0687">Ribonucleoprotein</keyword>
<protein>
    <recommendedName>
        <fullName evidence="4">Small ribosomal subunit protein bS18m</fullName>
    </recommendedName>
</protein>
<dbReference type="Proteomes" id="UP000242287">
    <property type="component" value="Unassembled WGS sequence"/>
</dbReference>
<name>A0A2A9NKA8_9AGAR</name>